<name>M5Q3W3_DESAF</name>
<dbReference type="OrthoDB" id="5465453at2"/>
<organism evidence="1 2">
    <name type="scientific">Desulfocurvibacter africanus PCS</name>
    <dbReference type="NCBI Taxonomy" id="1262666"/>
    <lineage>
        <taxon>Bacteria</taxon>
        <taxon>Pseudomonadati</taxon>
        <taxon>Thermodesulfobacteriota</taxon>
        <taxon>Desulfovibrionia</taxon>
        <taxon>Desulfovibrionales</taxon>
        <taxon>Desulfovibrionaceae</taxon>
        <taxon>Desulfocurvibacter</taxon>
    </lineage>
</organism>
<evidence type="ECO:0000313" key="2">
    <source>
        <dbReference type="Proteomes" id="UP000011922"/>
    </source>
</evidence>
<comment type="caution">
    <text evidence="1">The sequence shown here is derived from an EMBL/GenBank/DDBJ whole genome shotgun (WGS) entry which is preliminary data.</text>
</comment>
<accession>M5Q3W3</accession>
<dbReference type="PATRIC" id="fig|1262666.3.peg.33"/>
<evidence type="ECO:0000313" key="1">
    <source>
        <dbReference type="EMBL" id="EMG39148.1"/>
    </source>
</evidence>
<reference evidence="1 2" key="1">
    <citation type="journal article" date="2013" name="Genome Announc.">
        <title>Draft Genome Sequence for Desulfovibrio africanus Strain PCS.</title>
        <authorList>
            <person name="Brown S.D."/>
            <person name="Utturkar S.M."/>
            <person name="Arkin A.P."/>
            <person name="Deutschbauer A.M."/>
            <person name="Elias D.A."/>
            <person name="Hazen T.C."/>
            <person name="Chakraborty R."/>
        </authorList>
    </citation>
    <scope>NUCLEOTIDE SEQUENCE [LARGE SCALE GENOMIC DNA]</scope>
    <source>
        <strain evidence="1 2">PCS</strain>
    </source>
</reference>
<gene>
    <name evidence="1" type="ORF">PCS_00034</name>
</gene>
<sequence>MAKNELLTGNRVRVIFHSQEGAGGNDDVFVSVNGKAYLIKREHEVSLPREVLHAVENARQTMFEPGSEGKVLPRQVSRFAYTLLGDAHAG</sequence>
<protein>
    <submittedName>
        <fullName evidence="1">Uncharacterized protein</fullName>
    </submittedName>
</protein>
<proteinExistence type="predicted"/>
<dbReference type="EMBL" id="AOSV01000001">
    <property type="protein sequence ID" value="EMG39148.1"/>
    <property type="molecule type" value="Genomic_DNA"/>
</dbReference>
<dbReference type="Proteomes" id="UP000011922">
    <property type="component" value="Unassembled WGS sequence"/>
</dbReference>
<dbReference type="RefSeq" id="WP_005982767.1">
    <property type="nucleotide sequence ID" value="NZ_AOSV01000001.1"/>
</dbReference>
<dbReference type="AlphaFoldDB" id="M5Q3W3"/>